<dbReference type="Pfam" id="PF04417">
    <property type="entry name" value="DUF501"/>
    <property type="match status" value="1"/>
</dbReference>
<dbReference type="EMBL" id="BAAAPZ010000001">
    <property type="protein sequence ID" value="GAA2087137.1"/>
    <property type="molecule type" value="Genomic_DNA"/>
</dbReference>
<dbReference type="InterPro" id="IPR007511">
    <property type="entry name" value="DUF501"/>
</dbReference>
<dbReference type="Pfam" id="PF02541">
    <property type="entry name" value="Ppx-GppA"/>
    <property type="match status" value="1"/>
</dbReference>
<dbReference type="Gene3D" id="3.30.420.150">
    <property type="entry name" value="Exopolyphosphatase. Domain 2"/>
    <property type="match status" value="1"/>
</dbReference>
<dbReference type="RefSeq" id="WP_291794426.1">
    <property type="nucleotide sequence ID" value="NZ_BAAAPZ010000001.1"/>
</dbReference>
<name>A0ABN2W9S5_9MICO</name>
<dbReference type="SUPFAM" id="SSF53067">
    <property type="entry name" value="Actin-like ATPase domain"/>
    <property type="match status" value="2"/>
</dbReference>
<dbReference type="Proteomes" id="UP001500984">
    <property type="component" value="Unassembled WGS sequence"/>
</dbReference>
<protein>
    <recommendedName>
        <fullName evidence="1">Ppx/GppA phosphatase N-terminal domain-containing protein</fullName>
    </recommendedName>
</protein>
<organism evidence="2 3">
    <name type="scientific">Brevibacterium salitolerans</name>
    <dbReference type="NCBI Taxonomy" id="1403566"/>
    <lineage>
        <taxon>Bacteria</taxon>
        <taxon>Bacillati</taxon>
        <taxon>Actinomycetota</taxon>
        <taxon>Actinomycetes</taxon>
        <taxon>Micrococcales</taxon>
        <taxon>Brevibacteriaceae</taxon>
        <taxon>Brevibacterium</taxon>
    </lineage>
</organism>
<evidence type="ECO:0000259" key="1">
    <source>
        <dbReference type="Pfam" id="PF02541"/>
    </source>
</evidence>
<comment type="caution">
    <text evidence="2">The sequence shown here is derived from an EMBL/GenBank/DDBJ whole genome shotgun (WGS) entry which is preliminary data.</text>
</comment>
<accession>A0ABN2W9S5</accession>
<evidence type="ECO:0000313" key="2">
    <source>
        <dbReference type="EMBL" id="GAA2087137.1"/>
    </source>
</evidence>
<reference evidence="2 3" key="1">
    <citation type="journal article" date="2019" name="Int. J. Syst. Evol. Microbiol.">
        <title>The Global Catalogue of Microorganisms (GCM) 10K type strain sequencing project: providing services to taxonomists for standard genome sequencing and annotation.</title>
        <authorList>
            <consortium name="The Broad Institute Genomics Platform"/>
            <consortium name="The Broad Institute Genome Sequencing Center for Infectious Disease"/>
            <person name="Wu L."/>
            <person name="Ma J."/>
        </authorList>
    </citation>
    <scope>NUCLEOTIDE SEQUENCE [LARGE SCALE GENOMIC DNA]</scope>
    <source>
        <strain evidence="2 3">JCM 15900</strain>
    </source>
</reference>
<feature type="domain" description="Ppx/GppA phosphatase N-terminal" evidence="1">
    <location>
        <begin position="221"/>
        <end position="479"/>
    </location>
</feature>
<dbReference type="InterPro" id="IPR043129">
    <property type="entry name" value="ATPase_NBD"/>
</dbReference>
<dbReference type="PANTHER" id="PTHR30005:SF13">
    <property type="entry name" value="EXOPOLYPHOSPHATASE 2"/>
    <property type="match status" value="1"/>
</dbReference>
<proteinExistence type="predicted"/>
<dbReference type="CDD" id="cd24119">
    <property type="entry name" value="ASKHA_NBD_MtPPX2-like"/>
    <property type="match status" value="1"/>
</dbReference>
<dbReference type="Gene3D" id="3.30.420.40">
    <property type="match status" value="1"/>
</dbReference>
<dbReference type="PANTHER" id="PTHR30005">
    <property type="entry name" value="EXOPOLYPHOSPHATASE"/>
    <property type="match status" value="1"/>
</dbReference>
<evidence type="ECO:0000313" key="3">
    <source>
        <dbReference type="Proteomes" id="UP001500984"/>
    </source>
</evidence>
<dbReference type="InterPro" id="IPR003695">
    <property type="entry name" value="Ppx_GppA_N"/>
</dbReference>
<sequence>MITPCTDADRERIREQLGRMPRGVVGVAARAAGTGEPLVVATAPRLEDGTPFPTTYYLTHPEIVAECSRMEANGVMAEFTERLAADADLRAAYAEAHRAYLADRSRVGAEAGLAEVTEIEDFSAGGMPTRVKCLHALVGHSLAAGPGTNPVGDEALARMSGVPLTEAFAAHLASAGASGNAGTEDSAVTPGADRPAGTVRTAAFDCGTNSLRLLVADVAPDGTLTELAREMRVVRLGQGVDATGEFAPEALERTFAVCEEYAEIVAGLRPDRQRFVATSASRDVSNRDVFAAGVRERLGIAPEVIEGVEEAALSFRGATAGLDATGPHLVMDLGGGSTELVLGSGEVAGAHSMNIGCVRLFERWVRSDPPAEAELGSLRADVDQAFAEASAHVDVSAARTLVGVAGTITTLAAAALELDEYDREAIHGSALTRTQIVETADRLSAMTADERRALPYMHPGRADVIAAGAQVFSRLVELIDDAVSGGGGTLEIRVSESDILDGIALGLASPEAAGTSADPAASAS</sequence>
<keyword evidence="3" id="KW-1185">Reference proteome</keyword>
<dbReference type="InterPro" id="IPR050273">
    <property type="entry name" value="GppA/Ppx_hydrolase"/>
</dbReference>
<gene>
    <name evidence="2" type="ORF">GCM10009823_01350</name>
</gene>